<feature type="region of interest" description="Disordered" evidence="1">
    <location>
        <begin position="32"/>
        <end position="55"/>
    </location>
</feature>
<organism evidence="2 3">
    <name type="scientific">Pyrus ussuriensis x Pyrus communis</name>
    <dbReference type="NCBI Taxonomy" id="2448454"/>
    <lineage>
        <taxon>Eukaryota</taxon>
        <taxon>Viridiplantae</taxon>
        <taxon>Streptophyta</taxon>
        <taxon>Embryophyta</taxon>
        <taxon>Tracheophyta</taxon>
        <taxon>Spermatophyta</taxon>
        <taxon>Magnoliopsida</taxon>
        <taxon>eudicotyledons</taxon>
        <taxon>Gunneridae</taxon>
        <taxon>Pentapetalae</taxon>
        <taxon>rosids</taxon>
        <taxon>fabids</taxon>
        <taxon>Rosales</taxon>
        <taxon>Rosaceae</taxon>
        <taxon>Amygdaloideae</taxon>
        <taxon>Maleae</taxon>
        <taxon>Pyrus</taxon>
    </lineage>
</organism>
<proteinExistence type="predicted"/>
<reference evidence="2 3" key="3">
    <citation type="submission" date="2019-11" db="EMBL/GenBank/DDBJ databases">
        <title>A de novo genome assembly of a pear dwarfing rootstock.</title>
        <authorList>
            <person name="Wang F."/>
            <person name="Wang J."/>
            <person name="Li S."/>
            <person name="Zhang Y."/>
            <person name="Fang M."/>
            <person name="Ma L."/>
            <person name="Zhao Y."/>
            <person name="Jiang S."/>
        </authorList>
    </citation>
    <scope>NUCLEOTIDE SEQUENCE [LARGE SCALE GENOMIC DNA]</scope>
    <source>
        <strain evidence="2">S2</strain>
        <tissue evidence="2">Leaf</tissue>
    </source>
</reference>
<name>A0A5N5FAT8_9ROSA</name>
<sequence>MRWDRCSTIAFASQPLRSVVFYPTQNKLINITTRSRERERERERGKKQDEAAQPTTATILNNLHNTAGTDLLKLEPNTVAMATAIPCTSIHGPEHNTPPAQRSLVRLAER</sequence>
<evidence type="ECO:0000313" key="2">
    <source>
        <dbReference type="EMBL" id="KAB2600196.1"/>
    </source>
</evidence>
<keyword evidence="3" id="KW-1185">Reference proteome</keyword>
<evidence type="ECO:0000313" key="3">
    <source>
        <dbReference type="Proteomes" id="UP000327157"/>
    </source>
</evidence>
<accession>A0A5N5FAT8</accession>
<reference evidence="2 3" key="1">
    <citation type="submission" date="2019-09" db="EMBL/GenBank/DDBJ databases">
        <authorList>
            <person name="Ou C."/>
        </authorList>
    </citation>
    <scope>NUCLEOTIDE SEQUENCE [LARGE SCALE GENOMIC DNA]</scope>
    <source>
        <strain evidence="2">S2</strain>
        <tissue evidence="2">Leaf</tissue>
    </source>
</reference>
<dbReference type="AlphaFoldDB" id="A0A5N5FAT8"/>
<feature type="region of interest" description="Disordered" evidence="1">
    <location>
        <begin position="88"/>
        <end position="110"/>
    </location>
</feature>
<evidence type="ECO:0000256" key="1">
    <source>
        <dbReference type="SAM" id="MobiDB-lite"/>
    </source>
</evidence>
<reference evidence="3" key="2">
    <citation type="submission" date="2019-10" db="EMBL/GenBank/DDBJ databases">
        <title>A de novo genome assembly of a pear dwarfing rootstock.</title>
        <authorList>
            <person name="Wang F."/>
            <person name="Wang J."/>
            <person name="Li S."/>
            <person name="Zhang Y."/>
            <person name="Fang M."/>
            <person name="Ma L."/>
            <person name="Zhao Y."/>
            <person name="Jiang S."/>
        </authorList>
    </citation>
    <scope>NUCLEOTIDE SEQUENCE [LARGE SCALE GENOMIC DNA]</scope>
</reference>
<protein>
    <submittedName>
        <fullName evidence="2">Uncharacterized protein</fullName>
    </submittedName>
</protein>
<gene>
    <name evidence="2" type="ORF">D8674_010467</name>
</gene>
<dbReference type="EMBL" id="SMOL01000753">
    <property type="protein sequence ID" value="KAB2600196.1"/>
    <property type="molecule type" value="Genomic_DNA"/>
</dbReference>
<comment type="caution">
    <text evidence="2">The sequence shown here is derived from an EMBL/GenBank/DDBJ whole genome shotgun (WGS) entry which is preliminary data.</text>
</comment>
<dbReference type="Proteomes" id="UP000327157">
    <property type="component" value="Chromosome 13"/>
</dbReference>
<feature type="compositionally biased region" description="Basic and acidic residues" evidence="1">
    <location>
        <begin position="34"/>
        <end position="50"/>
    </location>
</feature>